<reference evidence="1" key="2">
    <citation type="journal article" date="2015" name="Fish Shellfish Immunol.">
        <title>Early steps in the European eel (Anguilla anguilla)-Vibrio vulnificus interaction in the gills: Role of the RtxA13 toxin.</title>
        <authorList>
            <person name="Callol A."/>
            <person name="Pajuelo D."/>
            <person name="Ebbesson L."/>
            <person name="Teles M."/>
            <person name="MacKenzie S."/>
            <person name="Amaro C."/>
        </authorList>
    </citation>
    <scope>NUCLEOTIDE SEQUENCE</scope>
</reference>
<proteinExistence type="predicted"/>
<dbReference type="EMBL" id="GBXM01052965">
    <property type="protein sequence ID" value="JAH55612.1"/>
    <property type="molecule type" value="Transcribed_RNA"/>
</dbReference>
<protein>
    <submittedName>
        <fullName evidence="1">Uncharacterized protein</fullName>
    </submittedName>
</protein>
<evidence type="ECO:0000313" key="1">
    <source>
        <dbReference type="EMBL" id="JAH55612.1"/>
    </source>
</evidence>
<reference evidence="1" key="1">
    <citation type="submission" date="2014-11" db="EMBL/GenBank/DDBJ databases">
        <authorList>
            <person name="Amaro Gonzalez C."/>
        </authorList>
    </citation>
    <scope>NUCLEOTIDE SEQUENCE</scope>
</reference>
<organism evidence="1">
    <name type="scientific">Anguilla anguilla</name>
    <name type="common">European freshwater eel</name>
    <name type="synonym">Muraena anguilla</name>
    <dbReference type="NCBI Taxonomy" id="7936"/>
    <lineage>
        <taxon>Eukaryota</taxon>
        <taxon>Metazoa</taxon>
        <taxon>Chordata</taxon>
        <taxon>Craniata</taxon>
        <taxon>Vertebrata</taxon>
        <taxon>Euteleostomi</taxon>
        <taxon>Actinopterygii</taxon>
        <taxon>Neopterygii</taxon>
        <taxon>Teleostei</taxon>
        <taxon>Anguilliformes</taxon>
        <taxon>Anguillidae</taxon>
        <taxon>Anguilla</taxon>
    </lineage>
</organism>
<accession>A0A0E9TQ75</accession>
<sequence>MAATEIARQAVSPNRMPKAAHFLSRYLLYISRLYIAIDKEVSTRHLKSFFKCILLAYTAPSVLPLYESYCSN</sequence>
<dbReference type="AlphaFoldDB" id="A0A0E9TQ75"/>
<name>A0A0E9TQ75_ANGAN</name>